<keyword evidence="1" id="KW-0812">Transmembrane</keyword>
<organism evidence="3 4">
    <name type="scientific">Streptomyces coryli</name>
    <dbReference type="NCBI Taxonomy" id="1128680"/>
    <lineage>
        <taxon>Bacteria</taxon>
        <taxon>Bacillati</taxon>
        <taxon>Actinomycetota</taxon>
        <taxon>Actinomycetes</taxon>
        <taxon>Kitasatosporales</taxon>
        <taxon>Streptomycetaceae</taxon>
        <taxon>Streptomyces</taxon>
    </lineage>
</organism>
<sequence length="122" mass="12503">MYEPLTIALAVAALALGAWCALAAFRDQPAKDWHYIGMGVVTALALGQLIVGVVRLAGGDDPEQGTGLFVAYLIGATLTVPAAGFMSLTERSRWGSATAAAGGIVLAVLQVRLYDIWGAAGA</sequence>
<keyword evidence="1" id="KW-0472">Membrane</keyword>
<keyword evidence="2" id="KW-0732">Signal</keyword>
<feature type="transmembrane region" description="Helical" evidence="1">
    <location>
        <begin position="33"/>
        <end position="57"/>
    </location>
</feature>
<dbReference type="AlphaFoldDB" id="A0A6G4U2I6"/>
<feature type="signal peptide" evidence="2">
    <location>
        <begin position="1"/>
        <end position="23"/>
    </location>
</feature>
<name>A0A6G4U2I6_9ACTN</name>
<feature type="transmembrane region" description="Helical" evidence="1">
    <location>
        <begin position="94"/>
        <end position="114"/>
    </location>
</feature>
<feature type="chain" id="PRO_5039335551" description="Integral membrane protein" evidence="2">
    <location>
        <begin position="24"/>
        <end position="122"/>
    </location>
</feature>
<evidence type="ECO:0000313" key="4">
    <source>
        <dbReference type="Proteomes" id="UP000481583"/>
    </source>
</evidence>
<protein>
    <recommendedName>
        <fullName evidence="5">Integral membrane protein</fullName>
    </recommendedName>
</protein>
<evidence type="ECO:0000256" key="1">
    <source>
        <dbReference type="SAM" id="Phobius"/>
    </source>
</evidence>
<gene>
    <name evidence="3" type="ORF">G5C51_16990</name>
</gene>
<dbReference type="RefSeq" id="WP_165238150.1">
    <property type="nucleotide sequence ID" value="NZ_JAAKZV010000066.1"/>
</dbReference>
<proteinExistence type="predicted"/>
<evidence type="ECO:0008006" key="5">
    <source>
        <dbReference type="Google" id="ProtNLM"/>
    </source>
</evidence>
<accession>A0A6G4U2I6</accession>
<dbReference type="EMBL" id="JAAKZV010000066">
    <property type="protein sequence ID" value="NGN65588.1"/>
    <property type="molecule type" value="Genomic_DNA"/>
</dbReference>
<keyword evidence="4" id="KW-1185">Reference proteome</keyword>
<comment type="caution">
    <text evidence="3">The sequence shown here is derived from an EMBL/GenBank/DDBJ whole genome shotgun (WGS) entry which is preliminary data.</text>
</comment>
<reference evidence="3 4" key="1">
    <citation type="submission" date="2020-02" db="EMBL/GenBank/DDBJ databases">
        <title>Whole-genome analyses of novel actinobacteria.</title>
        <authorList>
            <person name="Sahin N."/>
        </authorList>
    </citation>
    <scope>NUCLEOTIDE SEQUENCE [LARGE SCALE GENOMIC DNA]</scope>
    <source>
        <strain evidence="3 4">A7024</strain>
    </source>
</reference>
<feature type="transmembrane region" description="Helical" evidence="1">
    <location>
        <begin position="69"/>
        <end position="88"/>
    </location>
</feature>
<evidence type="ECO:0000256" key="2">
    <source>
        <dbReference type="SAM" id="SignalP"/>
    </source>
</evidence>
<dbReference type="Proteomes" id="UP000481583">
    <property type="component" value="Unassembled WGS sequence"/>
</dbReference>
<evidence type="ECO:0000313" key="3">
    <source>
        <dbReference type="EMBL" id="NGN65588.1"/>
    </source>
</evidence>
<keyword evidence="1" id="KW-1133">Transmembrane helix</keyword>